<dbReference type="Proteomes" id="UP000443582">
    <property type="component" value="Unassembled WGS sequence"/>
</dbReference>
<dbReference type="Pfam" id="PF03938">
    <property type="entry name" value="OmpH"/>
    <property type="match status" value="1"/>
</dbReference>
<evidence type="ECO:0000256" key="4">
    <source>
        <dbReference type="SAM" id="SignalP"/>
    </source>
</evidence>
<proteinExistence type="inferred from homology"/>
<feature type="signal peptide" evidence="4">
    <location>
        <begin position="1"/>
        <end position="18"/>
    </location>
</feature>
<protein>
    <submittedName>
        <fullName evidence="5">OmpH family outer membrane protein</fullName>
    </submittedName>
</protein>
<dbReference type="EMBL" id="QDKL01000002">
    <property type="protein sequence ID" value="RZF21972.1"/>
    <property type="molecule type" value="Genomic_DNA"/>
</dbReference>
<dbReference type="PANTHER" id="PTHR35089:SF1">
    <property type="entry name" value="CHAPERONE PROTEIN SKP"/>
    <property type="match status" value="1"/>
</dbReference>
<gene>
    <name evidence="5" type="ORF">DAY19_09810</name>
</gene>
<comment type="caution">
    <text evidence="5">The sequence shown here is derived from an EMBL/GenBank/DDBJ whole genome shotgun (WGS) entry which is preliminary data.</text>
</comment>
<dbReference type="SMART" id="SM00935">
    <property type="entry name" value="OmpH"/>
    <property type="match status" value="1"/>
</dbReference>
<feature type="chain" id="PRO_5046485181" evidence="4">
    <location>
        <begin position="19"/>
        <end position="166"/>
    </location>
</feature>
<evidence type="ECO:0000256" key="3">
    <source>
        <dbReference type="SAM" id="Coils"/>
    </source>
</evidence>
<dbReference type="RefSeq" id="WP_115361902.1">
    <property type="nucleotide sequence ID" value="NZ_QDKL01000002.1"/>
</dbReference>
<accession>A0ABY0IH53</accession>
<keyword evidence="3" id="KW-0175">Coiled coil</keyword>
<dbReference type="PANTHER" id="PTHR35089">
    <property type="entry name" value="CHAPERONE PROTEIN SKP"/>
    <property type="match status" value="1"/>
</dbReference>
<evidence type="ECO:0000256" key="1">
    <source>
        <dbReference type="ARBA" id="ARBA00009091"/>
    </source>
</evidence>
<keyword evidence="6" id="KW-1185">Reference proteome</keyword>
<keyword evidence="2 4" id="KW-0732">Signal</keyword>
<comment type="similarity">
    <text evidence="1">Belongs to the Skp family.</text>
</comment>
<organism evidence="5 6">
    <name type="scientific">Halobacteriovorax vibrionivorans</name>
    <dbReference type="NCBI Taxonomy" id="2152716"/>
    <lineage>
        <taxon>Bacteria</taxon>
        <taxon>Pseudomonadati</taxon>
        <taxon>Bdellovibrionota</taxon>
        <taxon>Bacteriovoracia</taxon>
        <taxon>Bacteriovoracales</taxon>
        <taxon>Halobacteriovoraceae</taxon>
        <taxon>Halobacteriovorax</taxon>
    </lineage>
</organism>
<reference evidence="6" key="1">
    <citation type="journal article" date="2019" name="Int. J. Syst. Evol. Microbiol.">
        <title>Halobacteriovorax valvorus sp. nov., a novel prokaryotic predator isolated from coastal seawater of China.</title>
        <authorList>
            <person name="Chen M.-X."/>
        </authorList>
    </citation>
    <scope>NUCLEOTIDE SEQUENCE [LARGE SCALE GENOMIC DNA]</scope>
    <source>
        <strain evidence="6">BL9</strain>
    </source>
</reference>
<dbReference type="SUPFAM" id="SSF111384">
    <property type="entry name" value="OmpH-like"/>
    <property type="match status" value="1"/>
</dbReference>
<evidence type="ECO:0000256" key="2">
    <source>
        <dbReference type="ARBA" id="ARBA00022729"/>
    </source>
</evidence>
<dbReference type="InterPro" id="IPR024930">
    <property type="entry name" value="Skp_dom_sf"/>
</dbReference>
<dbReference type="Gene3D" id="3.30.910.20">
    <property type="entry name" value="Skp domain"/>
    <property type="match status" value="1"/>
</dbReference>
<evidence type="ECO:0000313" key="5">
    <source>
        <dbReference type="EMBL" id="RZF21972.1"/>
    </source>
</evidence>
<sequence length="166" mass="19186">MKNLLMVGLLFSSLTASAMNIGRVDVQKVLLSVKESKQIKDKLQKEIDKKQAELKKEEESLVKEKEKFEKQALVMNEKTKQKKGQELQKKFFTFQQKMQKYQGELAKMEQSAKGPILNKIKAVVEEVSKKKGLDWTYETSTTPILYIKKVTDITNDVITAYDKKHK</sequence>
<feature type="coiled-coil region" evidence="3">
    <location>
        <begin position="33"/>
        <end position="71"/>
    </location>
</feature>
<dbReference type="InterPro" id="IPR005632">
    <property type="entry name" value="Chaperone_Skp"/>
</dbReference>
<evidence type="ECO:0000313" key="6">
    <source>
        <dbReference type="Proteomes" id="UP000443582"/>
    </source>
</evidence>
<name>A0ABY0IH53_9BACT</name>